<reference evidence="2 3" key="1">
    <citation type="submission" date="2023-08" db="EMBL/GenBank/DDBJ databases">
        <title>Black Yeasts Isolated from many extreme environments.</title>
        <authorList>
            <person name="Coleine C."/>
            <person name="Stajich J.E."/>
            <person name="Selbmann L."/>
        </authorList>
    </citation>
    <scope>NUCLEOTIDE SEQUENCE [LARGE SCALE GENOMIC DNA]</scope>
    <source>
        <strain evidence="2 3">CCFEE 5792</strain>
    </source>
</reference>
<dbReference type="Proteomes" id="UP001358417">
    <property type="component" value="Unassembled WGS sequence"/>
</dbReference>
<feature type="compositionally biased region" description="Low complexity" evidence="1">
    <location>
        <begin position="35"/>
        <end position="55"/>
    </location>
</feature>
<feature type="compositionally biased region" description="Basic and acidic residues" evidence="1">
    <location>
        <begin position="13"/>
        <end position="25"/>
    </location>
</feature>
<accession>A0AAV9N6W3</accession>
<dbReference type="RefSeq" id="XP_064704091.1">
    <property type="nucleotide sequence ID" value="XM_064848877.1"/>
</dbReference>
<comment type="caution">
    <text evidence="2">The sequence shown here is derived from an EMBL/GenBank/DDBJ whole genome shotgun (WGS) entry which is preliminary data.</text>
</comment>
<gene>
    <name evidence="2" type="ORF">LTR84_005306</name>
</gene>
<dbReference type="Gene3D" id="3.40.30.10">
    <property type="entry name" value="Glutaredoxin"/>
    <property type="match status" value="1"/>
</dbReference>
<organism evidence="2 3">
    <name type="scientific">Exophiala bonariae</name>
    <dbReference type="NCBI Taxonomy" id="1690606"/>
    <lineage>
        <taxon>Eukaryota</taxon>
        <taxon>Fungi</taxon>
        <taxon>Dikarya</taxon>
        <taxon>Ascomycota</taxon>
        <taxon>Pezizomycotina</taxon>
        <taxon>Eurotiomycetes</taxon>
        <taxon>Chaetothyriomycetidae</taxon>
        <taxon>Chaetothyriales</taxon>
        <taxon>Herpotrichiellaceae</taxon>
        <taxon>Exophiala</taxon>
    </lineage>
</organism>
<dbReference type="SUPFAM" id="SSF52833">
    <property type="entry name" value="Thioredoxin-like"/>
    <property type="match status" value="1"/>
</dbReference>
<proteinExistence type="predicted"/>
<feature type="region of interest" description="Disordered" evidence="1">
    <location>
        <begin position="1"/>
        <end position="58"/>
    </location>
</feature>
<dbReference type="InterPro" id="IPR036249">
    <property type="entry name" value="Thioredoxin-like_sf"/>
</dbReference>
<feature type="compositionally biased region" description="Polar residues" evidence="1">
    <location>
        <begin position="1"/>
        <end position="12"/>
    </location>
</feature>
<dbReference type="GeneID" id="89973484"/>
<name>A0AAV9N6W3_9EURO</name>
<dbReference type="AlphaFoldDB" id="A0AAV9N6W3"/>
<keyword evidence="3" id="KW-1185">Reference proteome</keyword>
<evidence type="ECO:0000313" key="2">
    <source>
        <dbReference type="EMBL" id="KAK5048886.1"/>
    </source>
</evidence>
<sequence>MVIQKGKQSLRPTETRRSARRKDIASDTIATSPEISKPPAKSAAIKPPAKAKSAKFQTRPSALRVGDKIPRATLELKVIQDDGARTSLGEQLEISHPGGVLLFVYPKTDDDVMFNAILEPSENIGPACDTDKDVLADQTKVSDFIREFDDIDYDYQTVDVSPIGLTPQSVSANATYKEATNSNNLLLSDAKGELLKALNFGVSKSGKNVGFVHIDKEGNVLAHKSGGADIVLLHLDSAISAFMQGKAGEVDDEDGLT</sequence>
<protein>
    <submittedName>
        <fullName evidence="2">Uncharacterized protein</fullName>
    </submittedName>
</protein>
<evidence type="ECO:0000313" key="3">
    <source>
        <dbReference type="Proteomes" id="UP001358417"/>
    </source>
</evidence>
<evidence type="ECO:0000256" key="1">
    <source>
        <dbReference type="SAM" id="MobiDB-lite"/>
    </source>
</evidence>
<dbReference type="EMBL" id="JAVRRD010000020">
    <property type="protein sequence ID" value="KAK5048886.1"/>
    <property type="molecule type" value="Genomic_DNA"/>
</dbReference>